<evidence type="ECO:0000313" key="5">
    <source>
        <dbReference type="EMBL" id="MFC0081028.1"/>
    </source>
</evidence>
<dbReference type="RefSeq" id="WP_377787853.1">
    <property type="nucleotide sequence ID" value="NZ_JBHLYQ010000013.1"/>
</dbReference>
<accession>A0ABV6C156</accession>
<dbReference type="Pfam" id="PF00440">
    <property type="entry name" value="TetR_N"/>
    <property type="match status" value="1"/>
</dbReference>
<evidence type="ECO:0000256" key="1">
    <source>
        <dbReference type="ARBA" id="ARBA00023125"/>
    </source>
</evidence>
<evidence type="ECO:0000313" key="6">
    <source>
        <dbReference type="Proteomes" id="UP001589788"/>
    </source>
</evidence>
<reference evidence="5 6" key="1">
    <citation type="submission" date="2024-09" db="EMBL/GenBank/DDBJ databases">
        <authorList>
            <person name="Sun Q."/>
            <person name="Mori K."/>
        </authorList>
    </citation>
    <scope>NUCLEOTIDE SEQUENCE [LARGE SCALE GENOMIC DNA]</scope>
    <source>
        <strain evidence="5 6">JCM 15389</strain>
    </source>
</reference>
<evidence type="ECO:0000259" key="4">
    <source>
        <dbReference type="PROSITE" id="PS50977"/>
    </source>
</evidence>
<dbReference type="Gene3D" id="1.10.357.10">
    <property type="entry name" value="Tetracycline Repressor, domain 2"/>
    <property type="match status" value="1"/>
</dbReference>
<feature type="DNA-binding region" description="H-T-H motif" evidence="2">
    <location>
        <begin position="44"/>
        <end position="63"/>
    </location>
</feature>
<dbReference type="InterPro" id="IPR001647">
    <property type="entry name" value="HTH_TetR"/>
</dbReference>
<evidence type="ECO:0000256" key="2">
    <source>
        <dbReference type="PROSITE-ProRule" id="PRU00335"/>
    </source>
</evidence>
<sequence>MPSSEPGPGDGSGGDRRRRDTRRRLLAAAAERFAEKGYAATSVAEIEEAVGLRPGAGGLYRHFASKEALLVAVVEGYRDRLSLVRQTLAALPADDAVATQLERVCLALVAFLADERAVVRIGAELAALPTTARLVIGQAWDEAHGAFADVFERAGVAPARAAALGVAALGELAHYLEHARTFGTPPLEVPLGAFLASWQSRWARVVEEETTL</sequence>
<dbReference type="Proteomes" id="UP001589788">
    <property type="component" value="Unassembled WGS sequence"/>
</dbReference>
<keyword evidence="6" id="KW-1185">Reference proteome</keyword>
<dbReference type="SUPFAM" id="SSF46689">
    <property type="entry name" value="Homeodomain-like"/>
    <property type="match status" value="1"/>
</dbReference>
<protein>
    <submittedName>
        <fullName evidence="5">TetR/AcrR family transcriptional regulator</fullName>
    </submittedName>
</protein>
<organism evidence="5 6">
    <name type="scientific">Aciditerrimonas ferrireducens</name>
    <dbReference type="NCBI Taxonomy" id="667306"/>
    <lineage>
        <taxon>Bacteria</taxon>
        <taxon>Bacillati</taxon>
        <taxon>Actinomycetota</taxon>
        <taxon>Acidimicrobiia</taxon>
        <taxon>Acidimicrobiales</taxon>
        <taxon>Acidimicrobiaceae</taxon>
        <taxon>Aciditerrimonas</taxon>
    </lineage>
</organism>
<dbReference type="PROSITE" id="PS50977">
    <property type="entry name" value="HTH_TETR_2"/>
    <property type="match status" value="1"/>
</dbReference>
<keyword evidence="1 2" id="KW-0238">DNA-binding</keyword>
<feature type="domain" description="HTH tetR-type" evidence="4">
    <location>
        <begin position="19"/>
        <end position="81"/>
    </location>
</feature>
<dbReference type="PANTHER" id="PTHR30055">
    <property type="entry name" value="HTH-TYPE TRANSCRIPTIONAL REGULATOR RUTR"/>
    <property type="match status" value="1"/>
</dbReference>
<comment type="caution">
    <text evidence="5">The sequence shown here is derived from an EMBL/GenBank/DDBJ whole genome shotgun (WGS) entry which is preliminary data.</text>
</comment>
<feature type="region of interest" description="Disordered" evidence="3">
    <location>
        <begin position="1"/>
        <end position="21"/>
    </location>
</feature>
<dbReference type="PANTHER" id="PTHR30055:SF226">
    <property type="entry name" value="HTH-TYPE TRANSCRIPTIONAL REGULATOR PKSA"/>
    <property type="match status" value="1"/>
</dbReference>
<dbReference type="InterPro" id="IPR009057">
    <property type="entry name" value="Homeodomain-like_sf"/>
</dbReference>
<evidence type="ECO:0000256" key="3">
    <source>
        <dbReference type="SAM" id="MobiDB-lite"/>
    </source>
</evidence>
<proteinExistence type="predicted"/>
<dbReference type="InterPro" id="IPR050109">
    <property type="entry name" value="HTH-type_TetR-like_transc_reg"/>
</dbReference>
<name>A0ABV6C156_9ACTN</name>
<gene>
    <name evidence="5" type="ORF">ACFFRE_02500</name>
</gene>
<dbReference type="EMBL" id="JBHLYQ010000013">
    <property type="protein sequence ID" value="MFC0081028.1"/>
    <property type="molecule type" value="Genomic_DNA"/>
</dbReference>